<dbReference type="Proteomes" id="UP000075787">
    <property type="component" value="Unassembled WGS sequence"/>
</dbReference>
<proteinExistence type="predicted"/>
<dbReference type="OrthoDB" id="9809788at2"/>
<dbReference type="GeneID" id="97240299"/>
<dbReference type="InterPro" id="IPR009683">
    <property type="entry name" value="Extensin-like_C"/>
</dbReference>
<feature type="domain" description="Extensin-like C-terminal" evidence="1">
    <location>
        <begin position="62"/>
        <end position="233"/>
    </location>
</feature>
<name>A0A161PZB4_9PROT</name>
<dbReference type="AlphaFoldDB" id="A0A161PZB4"/>
<evidence type="ECO:0000259" key="1">
    <source>
        <dbReference type="Pfam" id="PF06904"/>
    </source>
</evidence>
<evidence type="ECO:0000313" key="2">
    <source>
        <dbReference type="EMBL" id="KYO57347.1"/>
    </source>
</evidence>
<evidence type="ECO:0000313" key="3">
    <source>
        <dbReference type="Proteomes" id="UP000075787"/>
    </source>
</evidence>
<sequence>MRPARLILTVLILGLAGAGLALAAGLVRLPDRWNPFAPPVIADAPNLLTGWKIARLKDAPDQCLTVLETGSLAFTPVPDRQTAESCGFRNAVRVGGAEDLRFSSGFTASCPLMVAWSIFERHILQPAARRHFASPVARVEHLGTYACRPVRGGSTPSQHATANAIDVAGLVLADGTRITLARDWSGDDARKRAFLRELRDGACEVFRGVLGPDYNAAHRDHFHLDMGPWSICR</sequence>
<dbReference type="Pfam" id="PF06904">
    <property type="entry name" value="Extensin-like_C"/>
    <property type="match status" value="1"/>
</dbReference>
<dbReference type="RefSeq" id="WP_062761568.1">
    <property type="nucleotide sequence ID" value="NZ_CP121045.1"/>
</dbReference>
<comment type="caution">
    <text evidence="2">The sequence shown here is derived from an EMBL/GenBank/DDBJ whole genome shotgun (WGS) entry which is preliminary data.</text>
</comment>
<gene>
    <name evidence="2" type="ORF">AUP44_20340</name>
</gene>
<protein>
    <submittedName>
        <fullName evidence="2">Extensin</fullName>
    </submittedName>
</protein>
<reference evidence="2 3" key="1">
    <citation type="submission" date="2015-12" db="EMBL/GenBank/DDBJ databases">
        <title>Genome sequence of Tistrella mobilis MCCC 1A02139.</title>
        <authorList>
            <person name="Lu L."/>
            <person name="Lai Q."/>
            <person name="Shao Z."/>
            <person name="Qian P."/>
        </authorList>
    </citation>
    <scope>NUCLEOTIDE SEQUENCE [LARGE SCALE GENOMIC DNA]</scope>
    <source>
        <strain evidence="2 3">MCCC 1A02139</strain>
    </source>
</reference>
<accession>A0A161PZB4</accession>
<organism evidence="2 3">
    <name type="scientific">Tistrella mobilis</name>
    <dbReference type="NCBI Taxonomy" id="171437"/>
    <lineage>
        <taxon>Bacteria</taxon>
        <taxon>Pseudomonadati</taxon>
        <taxon>Pseudomonadota</taxon>
        <taxon>Alphaproteobacteria</taxon>
        <taxon>Geminicoccales</taxon>
        <taxon>Geminicoccaceae</taxon>
        <taxon>Tistrella</taxon>
    </lineage>
</organism>
<dbReference type="EMBL" id="LPZR01000025">
    <property type="protein sequence ID" value="KYO57347.1"/>
    <property type="molecule type" value="Genomic_DNA"/>
</dbReference>